<gene>
    <name evidence="2" type="ORF">apy_10660</name>
</gene>
<protein>
    <submittedName>
        <fullName evidence="2">Putative acetyltransferase</fullName>
    </submittedName>
</protein>
<feature type="domain" description="N-acetyltransferase" evidence="1">
    <location>
        <begin position="23"/>
        <end position="160"/>
    </location>
</feature>
<reference evidence="2 3" key="1">
    <citation type="submission" date="2017-02" db="EMBL/GenBank/DDBJ databases">
        <title>isolation and characterization of a novel temperate virus Aeropyrum globular virus 1 infecting hyperthermophilic archaeon Aeropyrum.</title>
        <authorList>
            <person name="Yumiya M."/>
            <person name="Yoshida T."/>
            <person name="Sako Y."/>
        </authorList>
    </citation>
    <scope>NUCLEOTIDE SEQUENCE [LARGE SCALE GENOMIC DNA]</scope>
    <source>
        <strain evidence="2 3">YK1-12-2013</strain>
    </source>
</reference>
<dbReference type="GO" id="GO:0016747">
    <property type="term" value="F:acyltransferase activity, transferring groups other than amino-acyl groups"/>
    <property type="evidence" value="ECO:0007669"/>
    <property type="project" value="InterPro"/>
</dbReference>
<dbReference type="Gene3D" id="3.40.630.30">
    <property type="match status" value="1"/>
</dbReference>
<dbReference type="AlphaFoldDB" id="A0A401HA65"/>
<evidence type="ECO:0000313" key="2">
    <source>
        <dbReference type="EMBL" id="GBF09341.1"/>
    </source>
</evidence>
<dbReference type="Pfam" id="PF00583">
    <property type="entry name" value="Acetyltransf_1"/>
    <property type="match status" value="1"/>
</dbReference>
<evidence type="ECO:0000313" key="3">
    <source>
        <dbReference type="Proteomes" id="UP000291213"/>
    </source>
</evidence>
<proteinExistence type="predicted"/>
<dbReference type="PANTHER" id="PTHR43072">
    <property type="entry name" value="N-ACETYLTRANSFERASE"/>
    <property type="match status" value="1"/>
</dbReference>
<organism evidence="2 3">
    <name type="scientific">Aeropyrum pernix</name>
    <dbReference type="NCBI Taxonomy" id="56636"/>
    <lineage>
        <taxon>Archaea</taxon>
        <taxon>Thermoproteota</taxon>
        <taxon>Thermoprotei</taxon>
        <taxon>Desulfurococcales</taxon>
        <taxon>Desulfurococcaceae</taxon>
        <taxon>Aeropyrum</taxon>
    </lineage>
</organism>
<dbReference type="RefSeq" id="WP_131160323.1">
    <property type="nucleotide sequence ID" value="NZ_BDMD01000054.1"/>
</dbReference>
<name>A0A401HA65_AERPX</name>
<dbReference type="CDD" id="cd04301">
    <property type="entry name" value="NAT_SF"/>
    <property type="match status" value="1"/>
</dbReference>
<dbReference type="SUPFAM" id="SSF55729">
    <property type="entry name" value="Acyl-CoA N-acyltransferases (Nat)"/>
    <property type="match status" value="1"/>
</dbReference>
<dbReference type="OrthoDB" id="43754at2157"/>
<dbReference type="InterPro" id="IPR000182">
    <property type="entry name" value="GNAT_dom"/>
</dbReference>
<dbReference type="EMBL" id="BDMD01000054">
    <property type="protein sequence ID" value="GBF09341.1"/>
    <property type="molecule type" value="Genomic_DNA"/>
</dbReference>
<comment type="caution">
    <text evidence="2">The sequence shown here is derived from an EMBL/GenBank/DDBJ whole genome shotgun (WGS) entry which is preliminary data.</text>
</comment>
<dbReference type="PROSITE" id="PS51186">
    <property type="entry name" value="GNAT"/>
    <property type="match status" value="1"/>
</dbReference>
<accession>A0A401HA65</accession>
<sequence length="160" mass="18788">MAVGRDVVLRHAVESDEAEIVDMIVRQKIFNEELNPLFKTVEDIRAEAERYFRETLSDDKSFIIVAQHGEGLAGFIRVELVDRRFYKPRIKAVITDIYVKPRYRRRAIGQLLTEKAAEEARRRGAGMMSALYPITNYVAKRFYSQLGFREFQIEVYRELH</sequence>
<dbReference type="Proteomes" id="UP000291213">
    <property type="component" value="Unassembled WGS sequence"/>
</dbReference>
<evidence type="ECO:0000259" key="1">
    <source>
        <dbReference type="PROSITE" id="PS51186"/>
    </source>
</evidence>
<dbReference type="InterPro" id="IPR016181">
    <property type="entry name" value="Acyl_CoA_acyltransferase"/>
</dbReference>
<keyword evidence="2" id="KW-0808">Transferase</keyword>